<accession>A0AAE0YSC3</accession>
<name>A0AAE0YSC3_9GAST</name>
<dbReference type="Proteomes" id="UP001283361">
    <property type="component" value="Unassembled WGS sequence"/>
</dbReference>
<proteinExistence type="predicted"/>
<dbReference type="AlphaFoldDB" id="A0AAE0YSC3"/>
<keyword evidence="2" id="KW-1185">Reference proteome</keyword>
<dbReference type="EMBL" id="JAWDGP010005522">
    <property type="protein sequence ID" value="KAK3756409.1"/>
    <property type="molecule type" value="Genomic_DNA"/>
</dbReference>
<gene>
    <name evidence="1" type="ORF">RRG08_034094</name>
</gene>
<protein>
    <submittedName>
        <fullName evidence="1">Uncharacterized protein</fullName>
    </submittedName>
</protein>
<reference evidence="1" key="1">
    <citation type="journal article" date="2023" name="G3 (Bethesda)">
        <title>A reference genome for the long-term kleptoplast-retaining sea slug Elysia crispata morphotype clarki.</title>
        <authorList>
            <person name="Eastman K.E."/>
            <person name="Pendleton A.L."/>
            <person name="Shaikh M.A."/>
            <person name="Suttiyut T."/>
            <person name="Ogas R."/>
            <person name="Tomko P."/>
            <person name="Gavelis G."/>
            <person name="Widhalm J.R."/>
            <person name="Wisecaver J.H."/>
        </authorList>
    </citation>
    <scope>NUCLEOTIDE SEQUENCE</scope>
    <source>
        <strain evidence="1">ECLA1</strain>
    </source>
</reference>
<organism evidence="1 2">
    <name type="scientific">Elysia crispata</name>
    <name type="common">lettuce slug</name>
    <dbReference type="NCBI Taxonomy" id="231223"/>
    <lineage>
        <taxon>Eukaryota</taxon>
        <taxon>Metazoa</taxon>
        <taxon>Spiralia</taxon>
        <taxon>Lophotrochozoa</taxon>
        <taxon>Mollusca</taxon>
        <taxon>Gastropoda</taxon>
        <taxon>Heterobranchia</taxon>
        <taxon>Euthyneura</taxon>
        <taxon>Panpulmonata</taxon>
        <taxon>Sacoglossa</taxon>
        <taxon>Placobranchoidea</taxon>
        <taxon>Plakobranchidae</taxon>
        <taxon>Elysia</taxon>
    </lineage>
</organism>
<evidence type="ECO:0000313" key="2">
    <source>
        <dbReference type="Proteomes" id="UP001283361"/>
    </source>
</evidence>
<sequence length="72" mass="7938">MSINITLNLSVEPGNSCMNMNRLRDTSCVRKLPDPGGHVWIKRWAAHWSLPARSGNTPGIQSDLLVEDLGPL</sequence>
<comment type="caution">
    <text evidence="1">The sequence shown here is derived from an EMBL/GenBank/DDBJ whole genome shotgun (WGS) entry which is preliminary data.</text>
</comment>
<evidence type="ECO:0000313" key="1">
    <source>
        <dbReference type="EMBL" id="KAK3756409.1"/>
    </source>
</evidence>